<dbReference type="AlphaFoldDB" id="A0A166IAB9"/>
<organism evidence="1 2">
    <name type="scientific">Athelia psychrophila</name>
    <dbReference type="NCBI Taxonomy" id="1759441"/>
    <lineage>
        <taxon>Eukaryota</taxon>
        <taxon>Fungi</taxon>
        <taxon>Dikarya</taxon>
        <taxon>Basidiomycota</taxon>
        <taxon>Agaricomycotina</taxon>
        <taxon>Agaricomycetes</taxon>
        <taxon>Agaricomycetidae</taxon>
        <taxon>Atheliales</taxon>
        <taxon>Atheliaceae</taxon>
        <taxon>Athelia</taxon>
    </lineage>
</organism>
<dbReference type="EMBL" id="KV417562">
    <property type="protein sequence ID" value="KZP19610.1"/>
    <property type="molecule type" value="Genomic_DNA"/>
</dbReference>
<proteinExistence type="predicted"/>
<protein>
    <submittedName>
        <fullName evidence="1">Uncharacterized protein</fullName>
    </submittedName>
</protein>
<evidence type="ECO:0000313" key="2">
    <source>
        <dbReference type="Proteomes" id="UP000076532"/>
    </source>
</evidence>
<keyword evidence="2" id="KW-1185">Reference proteome</keyword>
<evidence type="ECO:0000313" key="1">
    <source>
        <dbReference type="EMBL" id="KZP19610.1"/>
    </source>
</evidence>
<gene>
    <name evidence="1" type="ORF">FIBSPDRAFT_1024713</name>
</gene>
<dbReference type="Proteomes" id="UP000076532">
    <property type="component" value="Unassembled WGS sequence"/>
</dbReference>
<reference evidence="1 2" key="1">
    <citation type="journal article" date="2016" name="Mol. Biol. Evol.">
        <title>Comparative Genomics of Early-Diverging Mushroom-Forming Fungi Provides Insights into the Origins of Lignocellulose Decay Capabilities.</title>
        <authorList>
            <person name="Nagy L.G."/>
            <person name="Riley R."/>
            <person name="Tritt A."/>
            <person name="Adam C."/>
            <person name="Daum C."/>
            <person name="Floudas D."/>
            <person name="Sun H."/>
            <person name="Yadav J.S."/>
            <person name="Pangilinan J."/>
            <person name="Larsson K.H."/>
            <person name="Matsuura K."/>
            <person name="Barry K."/>
            <person name="Labutti K."/>
            <person name="Kuo R."/>
            <person name="Ohm R.A."/>
            <person name="Bhattacharya S.S."/>
            <person name="Shirouzu T."/>
            <person name="Yoshinaga Y."/>
            <person name="Martin F.M."/>
            <person name="Grigoriev I.V."/>
            <person name="Hibbett D.S."/>
        </authorList>
    </citation>
    <scope>NUCLEOTIDE SEQUENCE [LARGE SCALE GENOMIC DNA]</scope>
    <source>
        <strain evidence="1 2">CBS 109695</strain>
    </source>
</reference>
<name>A0A166IAB9_9AGAM</name>
<sequence>MVLAALCSRNDAFTTPCYHSGHQIERDCPTIPLCPVRLQCLCSRFDHHNNKTGLSIAYGRDRATAFGKRNLTRGDRAAAFKKKTRATYLSIAFGLAPQPNQHNAPLVLQLLPVARENSEK</sequence>
<accession>A0A166IAB9</accession>